<proteinExistence type="predicted"/>
<reference evidence="1 2" key="1">
    <citation type="journal article" date="2016" name="Nat. Commun.">
        <title>Thousands of microbial genomes shed light on interconnected biogeochemical processes in an aquifer system.</title>
        <authorList>
            <person name="Anantharaman K."/>
            <person name="Brown C.T."/>
            <person name="Hug L.A."/>
            <person name="Sharon I."/>
            <person name="Castelle C.J."/>
            <person name="Probst A.J."/>
            <person name="Thomas B.C."/>
            <person name="Singh A."/>
            <person name="Wilkins M.J."/>
            <person name="Karaoz U."/>
            <person name="Brodie E.L."/>
            <person name="Williams K.H."/>
            <person name="Hubbard S.S."/>
            <person name="Banfield J.F."/>
        </authorList>
    </citation>
    <scope>NUCLEOTIDE SEQUENCE [LARGE SCALE GENOMIC DNA]</scope>
</reference>
<dbReference type="AlphaFoldDB" id="A0A1F4XM11"/>
<evidence type="ECO:0000313" key="1">
    <source>
        <dbReference type="EMBL" id="OGC82133.1"/>
    </source>
</evidence>
<protein>
    <submittedName>
        <fullName evidence="1">Uncharacterized protein</fullName>
    </submittedName>
</protein>
<sequence length="795" mass="91950">MSNTIDERGVIITDSLKLPEFSRELPFWTPVILRAVRESPFYENRARCALETPQTEEEQVFGNGLSDFLRNKNYIVMVLTHYETMFKKPYKQWANEDWHTVSHFEAQALLPLIQQGCLSERDIKPIWGEKFLALKPEQRIAKVIQLLTTFLYQVFEVAITRADIKELIKQSRSDTIAPLVSDHPSSKPPVAQVAEWEDQFQQFFAQVPPEYQGKDYQLYYRFAFFRGHITDAFEKMGPISSVSAEAEEHAIEHVQKQTGISYDVIRKAYRVYIQDPELVKNPNSPISHIMDRERSMRLQEAKRQLEKEPQSINSIKTITQGLTSVRGDNPMMPQGAAMQIVTAEGMVACIYADEHRMVVRYPRLEYDMHKIYEKVCAFVQAQRASGREIVSSAAFKKLDTMLSSQVDNVFNTYYTQIAYNQSHQVLAELRKNVEERKDFHVEHITKVLEMVSGLKACVREGFNPMTFKALERLFMHDNTEWNETMAWLSSPAIVSGDMTDEKYANILGQVEQIVDARSEIARIRAAKPYFVHLKKRLREYISHLQPSEHGYAKASIDALTKLEQKWKSFSDCYDALSTHPDEDQASKQEFLLWLNILHDTLHEQEKQLQNIPQIIEQQFISLKNAMCEGEVNDSVWGWAQKQYEMRHAGQARRLDSAGFVPLVRRFTLDDDTMKMIWQHWQEGMFGAVLNNQIPPEKENLHELILGNLPVFDQDIGRFPKIYPEFWYINPEQYLGMSESKVPLADAVIMTVNTDQGKLEQWQLLYTLGTLKLRKIADVPGGRGGRAQTIFTSEGH</sequence>
<organism evidence="1 2">
    <name type="scientific">Candidatus Abawacabacteria bacterium RBG_16_42_10</name>
    <dbReference type="NCBI Taxonomy" id="1817814"/>
    <lineage>
        <taxon>Bacteria</taxon>
        <taxon>Candidatus Abawacaibacteriota</taxon>
    </lineage>
</organism>
<dbReference type="Proteomes" id="UP000177614">
    <property type="component" value="Unassembled WGS sequence"/>
</dbReference>
<dbReference type="EMBL" id="MEWR01000011">
    <property type="protein sequence ID" value="OGC82133.1"/>
    <property type="molecule type" value="Genomic_DNA"/>
</dbReference>
<gene>
    <name evidence="1" type="ORF">A2V81_03215</name>
</gene>
<accession>A0A1F4XM11</accession>
<name>A0A1F4XM11_9BACT</name>
<evidence type="ECO:0000313" key="2">
    <source>
        <dbReference type="Proteomes" id="UP000177614"/>
    </source>
</evidence>
<comment type="caution">
    <text evidence="1">The sequence shown here is derived from an EMBL/GenBank/DDBJ whole genome shotgun (WGS) entry which is preliminary data.</text>
</comment>
<dbReference type="STRING" id="1817814.A2V81_03215"/>